<dbReference type="Proteomes" id="UP000594260">
    <property type="component" value="Unplaced"/>
</dbReference>
<proteinExistence type="predicted"/>
<dbReference type="AlphaFoldDB" id="A0A7M7K0I2"/>
<keyword evidence="4" id="KW-1185">Reference proteome</keyword>
<feature type="coiled-coil region" evidence="1">
    <location>
        <begin position="57"/>
        <end position="122"/>
    </location>
</feature>
<dbReference type="InterPro" id="IPR024857">
    <property type="entry name" value="Cappuccino"/>
</dbReference>
<accession>A0A7M7K0I2</accession>
<dbReference type="GO" id="GO:0031083">
    <property type="term" value="C:BLOC-1 complex"/>
    <property type="evidence" value="ECO:0007669"/>
    <property type="project" value="TreeGrafter"/>
</dbReference>
<keyword evidence="1" id="KW-0175">Coiled coil</keyword>
<dbReference type="PANTHER" id="PTHR16230">
    <property type="entry name" value="CAPPUCCINO"/>
    <property type="match status" value="1"/>
</dbReference>
<dbReference type="RefSeq" id="XP_022659640.1">
    <property type="nucleotide sequence ID" value="XM_022803905.1"/>
</dbReference>
<evidence type="ECO:0000313" key="4">
    <source>
        <dbReference type="Proteomes" id="UP000594260"/>
    </source>
</evidence>
<dbReference type="FunCoup" id="A0A7M7K0I2">
    <property type="interactions" value="75"/>
</dbReference>
<dbReference type="PANTHER" id="PTHR16230:SF3">
    <property type="entry name" value="BIOGENESIS OF LYSOSOMAL ORGANELLES COMPLEX-1, SUBUNIT 4, CAPPUCCINO"/>
    <property type="match status" value="1"/>
</dbReference>
<protein>
    <recommendedName>
        <fullName evidence="5">Biogenesis of lysosome-related organelles complex 1 subunit 4</fullName>
    </recommendedName>
</protein>
<evidence type="ECO:0008006" key="5">
    <source>
        <dbReference type="Google" id="ProtNLM"/>
    </source>
</evidence>
<dbReference type="KEGG" id="vde:111249691"/>
<feature type="compositionally biased region" description="Polar residues" evidence="2">
    <location>
        <begin position="216"/>
        <end position="228"/>
    </location>
</feature>
<reference evidence="3" key="1">
    <citation type="submission" date="2021-01" db="UniProtKB">
        <authorList>
            <consortium name="EnsemblMetazoa"/>
        </authorList>
    </citation>
    <scope>IDENTIFICATION</scope>
</reference>
<dbReference type="InParanoid" id="A0A7M7K0I2"/>
<evidence type="ECO:0000256" key="2">
    <source>
        <dbReference type="SAM" id="MobiDB-lite"/>
    </source>
</evidence>
<dbReference type="GeneID" id="111249691"/>
<evidence type="ECO:0000256" key="1">
    <source>
        <dbReference type="SAM" id="Coils"/>
    </source>
</evidence>
<organism evidence="3 4">
    <name type="scientific">Varroa destructor</name>
    <name type="common">Honeybee mite</name>
    <dbReference type="NCBI Taxonomy" id="109461"/>
    <lineage>
        <taxon>Eukaryota</taxon>
        <taxon>Metazoa</taxon>
        <taxon>Ecdysozoa</taxon>
        <taxon>Arthropoda</taxon>
        <taxon>Chelicerata</taxon>
        <taxon>Arachnida</taxon>
        <taxon>Acari</taxon>
        <taxon>Parasitiformes</taxon>
        <taxon>Mesostigmata</taxon>
        <taxon>Gamasina</taxon>
        <taxon>Dermanyssoidea</taxon>
        <taxon>Varroidae</taxon>
        <taxon>Varroa</taxon>
    </lineage>
</organism>
<name>A0A7M7K0I2_VARDE</name>
<feature type="region of interest" description="Disordered" evidence="2">
    <location>
        <begin position="208"/>
        <end position="228"/>
    </location>
</feature>
<dbReference type="EnsemblMetazoa" id="XM_022803905">
    <property type="protein sequence ID" value="XP_022659640"/>
    <property type="gene ID" value="LOC111249691"/>
</dbReference>
<sequence length="228" mass="25281">MCVTIQFLLISTVRKPRKSPIVKSILVIIKVKMAVDQSDIVESLAKTTAASVVSLTLADLNESKAQLDERCDFLLTKLDAFNQLLKAVSERAEFLQMNLPKLIAARQRLKQVYSQVDQLEALVCDVRSSLAAMESKVEQAESLFITSYQQKIFKVFQSALGSANPSSSSGGQYRRQVRFEPPELFRVNDYFPSASDDGSHITVAEIEEANKDSKSLPESQGAKNDSTQ</sequence>
<dbReference type="OrthoDB" id="2372305at2759"/>
<evidence type="ECO:0000313" key="3">
    <source>
        <dbReference type="EnsemblMetazoa" id="XP_022659640"/>
    </source>
</evidence>